<gene>
    <name evidence="2" type="ORF">AM305_00574</name>
</gene>
<organism evidence="2 3">
    <name type="scientific">Actinobacillus minor NM305</name>
    <dbReference type="NCBI Taxonomy" id="637911"/>
    <lineage>
        <taxon>Bacteria</taxon>
        <taxon>Pseudomonadati</taxon>
        <taxon>Pseudomonadota</taxon>
        <taxon>Gammaproteobacteria</taxon>
        <taxon>Pasteurellales</taxon>
        <taxon>Pasteurellaceae</taxon>
        <taxon>Actinobacillus</taxon>
    </lineage>
</organism>
<sequence>MSHRVFKIYKTENSHSIDGLNNLEISGRIRFLKGVLLKNSLFKIDDNGDWWLKFFVGKIYEQSFLISENLERRETCLSTLSVIIDKCNSFNSDHSECLSLSIRDNKSIKLEKFLEYSSHYSYIDAKGIAFFSKLEGQQEHFKRHIILQSLAYAYLGAIEFITNRLAEKVSCDDCNISDLNDLYIEAAKFNSIFFFYQPVLSQNTSLTEAWRCIDKALDVNVSFKELLEQLSIVHYILNLDSENKKRDLEKQAKARQEKWNLAFVIIGIILAIIELLK</sequence>
<comment type="caution">
    <text evidence="2">The sequence shown here is derived from an EMBL/GenBank/DDBJ whole genome shotgun (WGS) entry which is preliminary data.</text>
</comment>
<name>C5S3Q7_9PAST</name>
<dbReference type="EMBL" id="ACQL01000109">
    <property type="protein sequence ID" value="EER46505.1"/>
    <property type="molecule type" value="Genomic_DNA"/>
</dbReference>
<dbReference type="OrthoDB" id="5688701at2"/>
<evidence type="ECO:0000256" key="1">
    <source>
        <dbReference type="SAM" id="Phobius"/>
    </source>
</evidence>
<accession>C5S3Q7</accession>
<evidence type="ECO:0000313" key="3">
    <source>
        <dbReference type="Proteomes" id="UP000005532"/>
    </source>
</evidence>
<dbReference type="eggNOG" id="ENOG5031K7Y">
    <property type="taxonomic scope" value="Bacteria"/>
</dbReference>
<proteinExistence type="predicted"/>
<reference evidence="2 3" key="1">
    <citation type="journal article" date="2010" name="Vet. Microbiol.">
        <title>Production of haemolysins by strains of the Actinobacillus minor/porcitonsillarum complex.</title>
        <authorList>
            <person name="Arya G."/>
            <person name="Niven D.F."/>
        </authorList>
    </citation>
    <scope>NUCLEOTIDE SEQUENCE [LARGE SCALE GENOMIC DNA]</scope>
    <source>
        <strain evidence="2 3">NM305</strain>
    </source>
</reference>
<evidence type="ECO:0000313" key="2">
    <source>
        <dbReference type="EMBL" id="EER46505.1"/>
    </source>
</evidence>
<dbReference type="AlphaFoldDB" id="C5S3Q7"/>
<dbReference type="Proteomes" id="UP000005532">
    <property type="component" value="Unassembled WGS sequence"/>
</dbReference>
<dbReference type="RefSeq" id="WP_005825114.1">
    <property type="nucleotide sequence ID" value="NZ_ACQL01000109.1"/>
</dbReference>
<protein>
    <submittedName>
        <fullName evidence="2">Uncharacterized protein</fullName>
    </submittedName>
</protein>
<keyword evidence="1" id="KW-0812">Transmembrane</keyword>
<feature type="transmembrane region" description="Helical" evidence="1">
    <location>
        <begin position="259"/>
        <end position="276"/>
    </location>
</feature>
<keyword evidence="1" id="KW-0472">Membrane</keyword>
<keyword evidence="1" id="KW-1133">Transmembrane helix</keyword>